<dbReference type="Gene3D" id="6.10.250.3440">
    <property type="match status" value="1"/>
</dbReference>
<dbReference type="AlphaFoldDB" id="A0A835CSE4"/>
<protein>
    <recommendedName>
        <fullName evidence="7">Large ribosomal subunit protein mL40</fullName>
    </recommendedName>
    <alternativeName>
        <fullName evidence="8">39S ribosomal protein L40, mitochondrial</fullName>
    </alternativeName>
</protein>
<accession>A0A835CSE4</accession>
<name>A0A835CSE4_APHGI</name>
<dbReference type="GO" id="GO:0005762">
    <property type="term" value="C:mitochondrial large ribosomal subunit"/>
    <property type="evidence" value="ECO:0007669"/>
    <property type="project" value="InterPro"/>
</dbReference>
<keyword evidence="6" id="KW-0687">Ribonucleoprotein</keyword>
<keyword evidence="4" id="KW-0689">Ribosomal protein</keyword>
<evidence type="ECO:0000256" key="2">
    <source>
        <dbReference type="ARBA" id="ARBA00009360"/>
    </source>
</evidence>
<reference evidence="10 11" key="1">
    <citation type="submission" date="2020-08" db="EMBL/GenBank/DDBJ databases">
        <title>Aphidius gifuensis genome sequencing and assembly.</title>
        <authorList>
            <person name="Du Z."/>
        </authorList>
    </citation>
    <scope>NUCLEOTIDE SEQUENCE [LARGE SCALE GENOMIC DNA]</scope>
    <source>
        <strain evidence="10">YNYX2018</strain>
        <tissue evidence="10">Adults</tissue>
    </source>
</reference>
<keyword evidence="9" id="KW-0175">Coiled coil</keyword>
<dbReference type="PANTHER" id="PTHR13359">
    <property type="entry name" value="39S RIBOSOMAL PROTEIN L40, MITOCHONDRIAL"/>
    <property type="match status" value="1"/>
</dbReference>
<comment type="subcellular location">
    <subcellularLocation>
        <location evidence="1">Mitochondrion</location>
    </subcellularLocation>
</comment>
<evidence type="ECO:0000256" key="1">
    <source>
        <dbReference type="ARBA" id="ARBA00004173"/>
    </source>
</evidence>
<dbReference type="OrthoDB" id="5977625at2759"/>
<dbReference type="FunFam" id="6.10.250.3440:FF:000001">
    <property type="entry name" value="Mitochondrial ribosomal protein L40"/>
    <property type="match status" value="1"/>
</dbReference>
<evidence type="ECO:0000313" key="10">
    <source>
        <dbReference type="EMBL" id="KAF7991175.1"/>
    </source>
</evidence>
<dbReference type="InterPro" id="IPR019192">
    <property type="entry name" value="Ribosomal_mL40"/>
</dbReference>
<evidence type="ECO:0000256" key="8">
    <source>
        <dbReference type="ARBA" id="ARBA00083752"/>
    </source>
</evidence>
<keyword evidence="11" id="KW-1185">Reference proteome</keyword>
<proteinExistence type="inferred from homology"/>
<comment type="caution">
    <text evidence="10">The sequence shown here is derived from an EMBL/GenBank/DDBJ whole genome shotgun (WGS) entry which is preliminary data.</text>
</comment>
<evidence type="ECO:0000256" key="7">
    <source>
        <dbReference type="ARBA" id="ARBA00035192"/>
    </source>
</evidence>
<dbReference type="InterPro" id="IPR039145">
    <property type="entry name" value="Ribosomal_mL40_metazoa/plant"/>
</dbReference>
<evidence type="ECO:0000256" key="5">
    <source>
        <dbReference type="ARBA" id="ARBA00023128"/>
    </source>
</evidence>
<dbReference type="PANTHER" id="PTHR13359:SF2">
    <property type="entry name" value="LARGE RIBOSOMAL SUBUNIT PROTEIN ML40"/>
    <property type="match status" value="1"/>
</dbReference>
<feature type="coiled-coil region" evidence="9">
    <location>
        <begin position="133"/>
        <end position="160"/>
    </location>
</feature>
<evidence type="ECO:0000256" key="6">
    <source>
        <dbReference type="ARBA" id="ARBA00023274"/>
    </source>
</evidence>
<dbReference type="Proteomes" id="UP000639338">
    <property type="component" value="Unassembled WGS sequence"/>
</dbReference>
<gene>
    <name evidence="10" type="ORF">HCN44_002737</name>
</gene>
<keyword evidence="3" id="KW-0809">Transit peptide</keyword>
<sequence>MSVYGMLLAFSKLSVQPVTSLTRNISTSSSLYFRGTSVLFGEPLKKKKRMDPAVLRNREERKKRKLEKQIRRLEKNSRQLKPISELEPAFKLIDQQAKRTRPKPVHTQEYLEQRILLTKEWSRFKNAQFMEDIRMLDNVMLSQQKALDELRAESEELYQEAIQPDVNLMPHITKGPLNTIAIPNYEKPDGDYIDVTKKYDGEDQIFQQVIDTKKK</sequence>
<comment type="similarity">
    <text evidence="2">Belongs to the mitochondrion-specific ribosomal protein mL40 family.</text>
</comment>
<organism evidence="10 11">
    <name type="scientific">Aphidius gifuensis</name>
    <name type="common">Parasitoid wasp</name>
    <dbReference type="NCBI Taxonomy" id="684658"/>
    <lineage>
        <taxon>Eukaryota</taxon>
        <taxon>Metazoa</taxon>
        <taxon>Ecdysozoa</taxon>
        <taxon>Arthropoda</taxon>
        <taxon>Hexapoda</taxon>
        <taxon>Insecta</taxon>
        <taxon>Pterygota</taxon>
        <taxon>Neoptera</taxon>
        <taxon>Endopterygota</taxon>
        <taxon>Hymenoptera</taxon>
        <taxon>Apocrita</taxon>
        <taxon>Ichneumonoidea</taxon>
        <taxon>Braconidae</taxon>
        <taxon>Aphidiinae</taxon>
        <taxon>Aphidius</taxon>
    </lineage>
</organism>
<dbReference type="EMBL" id="JACMRX010000004">
    <property type="protein sequence ID" value="KAF7991175.1"/>
    <property type="molecule type" value="Genomic_DNA"/>
</dbReference>
<dbReference type="Pfam" id="PF09812">
    <property type="entry name" value="MRP-L28"/>
    <property type="match status" value="1"/>
</dbReference>
<keyword evidence="5" id="KW-0496">Mitochondrion</keyword>
<evidence type="ECO:0000256" key="4">
    <source>
        <dbReference type="ARBA" id="ARBA00022980"/>
    </source>
</evidence>
<evidence type="ECO:0000256" key="9">
    <source>
        <dbReference type="SAM" id="Coils"/>
    </source>
</evidence>
<evidence type="ECO:0000256" key="3">
    <source>
        <dbReference type="ARBA" id="ARBA00022946"/>
    </source>
</evidence>
<evidence type="ECO:0000313" key="11">
    <source>
        <dbReference type="Proteomes" id="UP000639338"/>
    </source>
</evidence>